<dbReference type="InterPro" id="IPR000560">
    <property type="entry name" value="His_Pase_clade-2"/>
</dbReference>
<evidence type="ECO:0000256" key="3">
    <source>
        <dbReference type="ARBA" id="ARBA00012976"/>
    </source>
</evidence>
<reference evidence="15" key="2">
    <citation type="journal article" date="2021" name="PeerJ">
        <title>Extensive microbial diversity within the chicken gut microbiome revealed by metagenomics and culture.</title>
        <authorList>
            <person name="Gilroy R."/>
            <person name="Ravi A."/>
            <person name="Getino M."/>
            <person name="Pursley I."/>
            <person name="Horton D.L."/>
            <person name="Alikhan N.F."/>
            <person name="Baker D."/>
            <person name="Gharbi K."/>
            <person name="Hall N."/>
            <person name="Watson M."/>
            <person name="Adriaenssens E.M."/>
            <person name="Foster-Nyarko E."/>
            <person name="Jarju S."/>
            <person name="Secka A."/>
            <person name="Antonio M."/>
            <person name="Oren A."/>
            <person name="Chaudhuri R.R."/>
            <person name="La Ragione R."/>
            <person name="Hildebrand F."/>
            <person name="Pallen M.J."/>
        </authorList>
    </citation>
    <scope>NUCLEOTIDE SEQUENCE</scope>
    <source>
        <strain evidence="15">G3-8215</strain>
    </source>
</reference>
<organism evidence="15 16">
    <name type="scientific">Candidatus Cryptobacteroides avicola</name>
    <dbReference type="NCBI Taxonomy" id="2840757"/>
    <lineage>
        <taxon>Bacteria</taxon>
        <taxon>Pseudomonadati</taxon>
        <taxon>Bacteroidota</taxon>
        <taxon>Bacteroidia</taxon>
        <taxon>Bacteroidales</taxon>
        <taxon>Candidatus Cryptobacteroides</taxon>
    </lineage>
</organism>
<dbReference type="AlphaFoldDB" id="A0A940IJD9"/>
<sequence>MKMVKNIMKAVLLLLLFFVVSPVYGQTVLEEINGDIYKSGGVYYHYVYDAPEQTPAPQGYEPFYISHYGRHGSRWLSRETDYSKVMDMFDSAAEAGILTPFGEDVYLRVKAIYEDAAGRAGALTPLGTRQHKEIAGRMIASFPQVFEDNARINASSTTYPRCILSMAAFCESLKEQNPSLQIERSSDLRTTRILNCYHNEANPELSDDFKHFVKKGKWRDDYREMAPGYVRPGRLMGRLFSDPSFFTQQQAIDLVHGLYRFAVNVQSTELQGKVSLWDLFTAEELYFQNIYDNYYFYVLDGPSSINKGASEYYARILLEDIIMRADEAVSGGGVSADLRFGHDTSIMPLLTLLQFKEFDFGIEGKDTDPAAVAEAWSVFRLTPMATNVQFIFYRPESGASGNDGSEVLVKVMHNEHEMHLPVREYSWPYYRWSDVEDFYLSYIATLSYPADGIGN</sequence>
<dbReference type="GO" id="GO:0034417">
    <property type="term" value="F:bisphosphoglycerate 3-phosphatase activity"/>
    <property type="evidence" value="ECO:0007669"/>
    <property type="project" value="UniProtKB-EC"/>
</dbReference>
<feature type="signal peptide" evidence="14">
    <location>
        <begin position="1"/>
        <end position="25"/>
    </location>
</feature>
<keyword evidence="6 14" id="KW-0732">Signal</keyword>
<dbReference type="Gene3D" id="3.40.50.1240">
    <property type="entry name" value="Phosphoglycerate mutase-like"/>
    <property type="match status" value="1"/>
</dbReference>
<evidence type="ECO:0000256" key="7">
    <source>
        <dbReference type="ARBA" id="ARBA00022801"/>
    </source>
</evidence>
<evidence type="ECO:0000256" key="12">
    <source>
        <dbReference type="ARBA" id="ARBA00043691"/>
    </source>
</evidence>
<dbReference type="PANTHER" id="PTHR20963:SF8">
    <property type="entry name" value="MULTIPLE INOSITOL POLYPHOSPHATE PHOSPHATASE 1"/>
    <property type="match status" value="1"/>
</dbReference>
<dbReference type="PANTHER" id="PTHR20963">
    <property type="entry name" value="MULTIPLE INOSITOL POLYPHOSPHATE PHOSPHATASE-RELATED"/>
    <property type="match status" value="1"/>
</dbReference>
<evidence type="ECO:0000256" key="4">
    <source>
        <dbReference type="ARBA" id="ARBA00013040"/>
    </source>
</evidence>
<evidence type="ECO:0000256" key="13">
    <source>
        <dbReference type="ARBA" id="ARBA00043832"/>
    </source>
</evidence>
<comment type="catalytic activity">
    <reaction evidence="13">
        <text>(2R)-2,3-bisphosphoglycerate + H2O = (2R)-2-phosphoglycerate + phosphate</text>
        <dbReference type="Rhea" id="RHEA:27381"/>
        <dbReference type="ChEBI" id="CHEBI:15377"/>
        <dbReference type="ChEBI" id="CHEBI:43474"/>
        <dbReference type="ChEBI" id="CHEBI:58248"/>
        <dbReference type="ChEBI" id="CHEBI:58289"/>
        <dbReference type="EC" id="3.1.3.80"/>
    </reaction>
    <physiologicalReaction direction="left-to-right" evidence="13">
        <dbReference type="Rhea" id="RHEA:27382"/>
    </physiologicalReaction>
</comment>
<dbReference type="Pfam" id="PF00328">
    <property type="entry name" value="His_Phos_2"/>
    <property type="match status" value="1"/>
</dbReference>
<evidence type="ECO:0000256" key="1">
    <source>
        <dbReference type="ARBA" id="ARBA00004370"/>
    </source>
</evidence>
<proteinExistence type="inferred from homology"/>
<comment type="similarity">
    <text evidence="2">Belongs to the histidine acid phosphatase family. MINPP1 subfamily.</text>
</comment>
<evidence type="ECO:0000256" key="2">
    <source>
        <dbReference type="ARBA" id="ARBA00008422"/>
    </source>
</evidence>
<protein>
    <recommendedName>
        <fullName evidence="5">Multiple inositol polyphosphate phosphatase 1</fullName>
        <ecNumber evidence="4">3.1.3.62</ecNumber>
        <ecNumber evidence="3">3.1.3.80</ecNumber>
    </recommendedName>
    <alternativeName>
        <fullName evidence="9">2,3-bisphosphoglycerate 3-phosphatase</fullName>
    </alternativeName>
</protein>
<dbReference type="SUPFAM" id="SSF53254">
    <property type="entry name" value="Phosphoglycerate mutase-like"/>
    <property type="match status" value="1"/>
</dbReference>
<dbReference type="GO" id="GO:0016020">
    <property type="term" value="C:membrane"/>
    <property type="evidence" value="ECO:0007669"/>
    <property type="project" value="UniProtKB-SubCell"/>
</dbReference>
<evidence type="ECO:0000256" key="8">
    <source>
        <dbReference type="ARBA" id="ARBA00023136"/>
    </source>
</evidence>
<comment type="catalytic activity">
    <reaction evidence="11">
        <text>1D-myo-inositol 1,2,4,5,6-pentakisphosphate + H2O = 1D-myo-inositol 1,2,5,6-tetrakisphosphate + phosphate</text>
        <dbReference type="Rhea" id="RHEA:77115"/>
        <dbReference type="ChEBI" id="CHEBI:15377"/>
        <dbReference type="ChEBI" id="CHEBI:43474"/>
        <dbReference type="ChEBI" id="CHEBI:57798"/>
        <dbReference type="ChEBI" id="CHEBI:195535"/>
        <dbReference type="EC" id="3.1.3.62"/>
    </reaction>
    <physiologicalReaction direction="left-to-right" evidence="11">
        <dbReference type="Rhea" id="RHEA:77116"/>
    </physiologicalReaction>
</comment>
<gene>
    <name evidence="15" type="ORF">IAB75_10665</name>
</gene>
<comment type="catalytic activity">
    <reaction evidence="12">
        <text>1D-myo-inositol hexakisphosphate + H2O = 1D-myo-inositol 1,2,4,5,6-pentakisphosphate + phosphate</text>
        <dbReference type="Rhea" id="RHEA:16989"/>
        <dbReference type="ChEBI" id="CHEBI:15377"/>
        <dbReference type="ChEBI" id="CHEBI:43474"/>
        <dbReference type="ChEBI" id="CHEBI:57798"/>
        <dbReference type="ChEBI" id="CHEBI:58130"/>
        <dbReference type="EC" id="3.1.3.62"/>
    </reaction>
    <physiologicalReaction direction="left-to-right" evidence="12">
        <dbReference type="Rhea" id="RHEA:16990"/>
    </physiologicalReaction>
</comment>
<dbReference type="EC" id="3.1.3.62" evidence="4"/>
<evidence type="ECO:0000256" key="6">
    <source>
        <dbReference type="ARBA" id="ARBA00022729"/>
    </source>
</evidence>
<feature type="chain" id="PRO_5036691082" description="Multiple inositol polyphosphate phosphatase 1" evidence="14">
    <location>
        <begin position="26"/>
        <end position="455"/>
    </location>
</feature>
<dbReference type="Proteomes" id="UP000725002">
    <property type="component" value="Unassembled WGS sequence"/>
</dbReference>
<evidence type="ECO:0000256" key="10">
    <source>
        <dbReference type="ARBA" id="ARBA00043668"/>
    </source>
</evidence>
<keyword evidence="8" id="KW-0472">Membrane</keyword>
<evidence type="ECO:0000256" key="14">
    <source>
        <dbReference type="SAM" id="SignalP"/>
    </source>
</evidence>
<comment type="subcellular location">
    <subcellularLocation>
        <location evidence="1">Membrane</location>
    </subcellularLocation>
</comment>
<comment type="caution">
    <text evidence="15">The sequence shown here is derived from an EMBL/GenBank/DDBJ whole genome shotgun (WGS) entry which is preliminary data.</text>
</comment>
<comment type="catalytic activity">
    <reaction evidence="10">
        <text>1D-myo-inositol 1,2,5,6-tetrakisphosphate + H2O = 1D-myo-inositol 1,2,6-trisphosphate + phosphate</text>
        <dbReference type="Rhea" id="RHEA:77119"/>
        <dbReference type="ChEBI" id="CHEBI:15377"/>
        <dbReference type="ChEBI" id="CHEBI:43474"/>
        <dbReference type="ChEBI" id="CHEBI:195535"/>
        <dbReference type="ChEBI" id="CHEBI:195537"/>
        <dbReference type="EC" id="3.1.3.62"/>
    </reaction>
    <physiologicalReaction direction="left-to-right" evidence="10">
        <dbReference type="Rhea" id="RHEA:77120"/>
    </physiologicalReaction>
</comment>
<dbReference type="EC" id="3.1.3.80" evidence="3"/>
<evidence type="ECO:0000256" key="11">
    <source>
        <dbReference type="ARBA" id="ARBA00043671"/>
    </source>
</evidence>
<evidence type="ECO:0000256" key="5">
    <source>
        <dbReference type="ARBA" id="ARBA00018097"/>
    </source>
</evidence>
<evidence type="ECO:0000313" key="15">
    <source>
        <dbReference type="EMBL" id="MBO8484554.1"/>
    </source>
</evidence>
<dbReference type="InterPro" id="IPR029033">
    <property type="entry name" value="His_PPase_superfam"/>
</dbReference>
<name>A0A940IJD9_9BACT</name>
<reference evidence="15" key="1">
    <citation type="submission" date="2020-10" db="EMBL/GenBank/DDBJ databases">
        <authorList>
            <person name="Gilroy R."/>
        </authorList>
    </citation>
    <scope>NUCLEOTIDE SEQUENCE</scope>
    <source>
        <strain evidence="15">G3-8215</strain>
    </source>
</reference>
<evidence type="ECO:0000256" key="9">
    <source>
        <dbReference type="ARBA" id="ARBA00031642"/>
    </source>
</evidence>
<dbReference type="EMBL" id="JADILV010000079">
    <property type="protein sequence ID" value="MBO8484554.1"/>
    <property type="molecule type" value="Genomic_DNA"/>
</dbReference>
<evidence type="ECO:0000313" key="16">
    <source>
        <dbReference type="Proteomes" id="UP000725002"/>
    </source>
</evidence>
<accession>A0A940IJD9</accession>
<keyword evidence="7" id="KW-0378">Hydrolase</keyword>